<dbReference type="InterPro" id="IPR006354">
    <property type="entry name" value="HAD-SF_hydro_IIA_hyp1"/>
</dbReference>
<dbReference type="Gene3D" id="3.40.50.1000">
    <property type="entry name" value="HAD superfamily/HAD-like"/>
    <property type="match status" value="2"/>
</dbReference>
<dbReference type="GO" id="GO:0016791">
    <property type="term" value="F:phosphatase activity"/>
    <property type="evidence" value="ECO:0007669"/>
    <property type="project" value="TreeGrafter"/>
</dbReference>
<evidence type="ECO:0000256" key="4">
    <source>
        <dbReference type="ARBA" id="ARBA00022801"/>
    </source>
</evidence>
<evidence type="ECO:0000256" key="5">
    <source>
        <dbReference type="ARBA" id="ARBA00022842"/>
    </source>
</evidence>
<dbReference type="NCBIfam" id="TIGR01549">
    <property type="entry name" value="HAD-SF-IA-v1"/>
    <property type="match status" value="1"/>
</dbReference>
<dbReference type="NCBIfam" id="TIGR01460">
    <property type="entry name" value="HAD-SF-IIA"/>
    <property type="match status" value="1"/>
</dbReference>
<keyword evidence="5" id="KW-0460">Magnesium</keyword>
<accession>A0A4P6YRM1</accession>
<comment type="similarity">
    <text evidence="2">Belongs to the HAD-like hydrolase superfamily. NagD family.</text>
</comment>
<evidence type="ECO:0000256" key="1">
    <source>
        <dbReference type="ARBA" id="ARBA00001946"/>
    </source>
</evidence>
<comment type="cofactor">
    <cofactor evidence="1">
        <name>Mg(2+)</name>
        <dbReference type="ChEBI" id="CHEBI:18420"/>
    </cofactor>
</comment>
<dbReference type="NCBIfam" id="TIGR01457">
    <property type="entry name" value="HAD-SF-IIA-hyp2"/>
    <property type="match status" value="1"/>
</dbReference>
<dbReference type="GO" id="GO:0005737">
    <property type="term" value="C:cytoplasm"/>
    <property type="evidence" value="ECO:0007669"/>
    <property type="project" value="TreeGrafter"/>
</dbReference>
<evidence type="ECO:0000256" key="2">
    <source>
        <dbReference type="ARBA" id="ARBA00006696"/>
    </source>
</evidence>
<gene>
    <name evidence="6" type="ORF">EQG49_01935</name>
</gene>
<dbReference type="CDD" id="cd07530">
    <property type="entry name" value="HAD_Pase_UmpH-like"/>
    <property type="match status" value="1"/>
</dbReference>
<dbReference type="PANTHER" id="PTHR19288">
    <property type="entry name" value="4-NITROPHENYLPHOSPHATASE-RELATED"/>
    <property type="match status" value="1"/>
</dbReference>
<dbReference type="SUPFAM" id="SSF56784">
    <property type="entry name" value="HAD-like"/>
    <property type="match status" value="1"/>
</dbReference>
<dbReference type="FunFam" id="3.40.50.1000:FF:000053">
    <property type="entry name" value="TIGR01457 family HAD hydrolase"/>
    <property type="match status" value="1"/>
</dbReference>
<dbReference type="OrthoDB" id="9810449at2"/>
<keyword evidence="4 6" id="KW-0378">Hydrolase</keyword>
<keyword evidence="7" id="KW-1185">Reference proteome</keyword>
<dbReference type="EMBL" id="CP037940">
    <property type="protein sequence ID" value="QBO35309.1"/>
    <property type="molecule type" value="Genomic_DNA"/>
</dbReference>
<evidence type="ECO:0000313" key="6">
    <source>
        <dbReference type="EMBL" id="QBO35309.1"/>
    </source>
</evidence>
<dbReference type="InterPro" id="IPR023214">
    <property type="entry name" value="HAD_sf"/>
</dbReference>
<dbReference type="InterPro" id="IPR006439">
    <property type="entry name" value="HAD-SF_hydro_IA"/>
</dbReference>
<reference evidence="7" key="1">
    <citation type="submission" date="2019-03" db="EMBL/GenBank/DDBJ databases">
        <title>Weissella sp. 26KH-42 Genome sequencing.</title>
        <authorList>
            <person name="Heo J."/>
            <person name="Kim S.-J."/>
            <person name="Kim J.-S."/>
            <person name="Hong S.-B."/>
            <person name="Kwon S.-W."/>
        </authorList>
    </citation>
    <scope>NUCLEOTIDE SEQUENCE [LARGE SCALE GENOMIC DNA]</scope>
    <source>
        <strain evidence="7">26KH-42</strain>
    </source>
</reference>
<dbReference type="RefSeq" id="WP_133362389.1">
    <property type="nucleotide sequence ID" value="NZ_CP037940.1"/>
</dbReference>
<dbReference type="AlphaFoldDB" id="A0A4P6YRM1"/>
<dbReference type="PANTHER" id="PTHR19288:SF46">
    <property type="entry name" value="HALOACID DEHALOGENASE-LIKE HYDROLASE DOMAIN-CONTAINING PROTEIN 2"/>
    <property type="match status" value="1"/>
</dbReference>
<dbReference type="InterPro" id="IPR006357">
    <property type="entry name" value="HAD-SF_hydro_IIA"/>
</dbReference>
<dbReference type="KEGG" id="wei:EQG49_01935"/>
<evidence type="ECO:0000313" key="7">
    <source>
        <dbReference type="Proteomes" id="UP000292886"/>
    </source>
</evidence>
<dbReference type="GO" id="GO:0046872">
    <property type="term" value="F:metal ion binding"/>
    <property type="evidence" value="ECO:0007669"/>
    <property type="project" value="UniProtKB-KW"/>
</dbReference>
<sequence>MTKYKGYFIDLDGTIYEGKNQMPTGRRFIERLQAAGIPYLFVTNNSTRTPEYVAANLTNNHDIKTTPEQVYSSALATADYLDSITPVDGNRRVYAIGESGLKTALVDAGFELSEVDPAYVVVGMDMQATYAMFETATLAIRNGAKYIATNMDTNIPNERGLVPGAGSLNALVRYATGVEPFEIGKPRATIIEYALKKIGLQADEVVMVGDNYNTDIQAGINAGMATLLTYTGISTHADIAQVTNKPTHEVETLDDWEV</sequence>
<dbReference type="Pfam" id="PF13344">
    <property type="entry name" value="Hydrolase_6"/>
    <property type="match status" value="1"/>
</dbReference>
<evidence type="ECO:0000256" key="3">
    <source>
        <dbReference type="ARBA" id="ARBA00022723"/>
    </source>
</evidence>
<dbReference type="SFLD" id="SFLDG01139">
    <property type="entry name" value="C2.A:_Pyridoxal_Phosphate_Phos"/>
    <property type="match status" value="1"/>
</dbReference>
<dbReference type="Proteomes" id="UP000292886">
    <property type="component" value="Chromosome"/>
</dbReference>
<proteinExistence type="inferred from homology"/>
<dbReference type="InterPro" id="IPR036412">
    <property type="entry name" value="HAD-like_sf"/>
</dbReference>
<dbReference type="SFLD" id="SFLDS00003">
    <property type="entry name" value="Haloacid_Dehalogenase"/>
    <property type="match status" value="1"/>
</dbReference>
<keyword evidence="3" id="KW-0479">Metal-binding</keyword>
<protein>
    <submittedName>
        <fullName evidence="6">TIGR01457 family HAD-type hydrolase</fullName>
    </submittedName>
</protein>
<organism evidence="6 7">
    <name type="scientific">Periweissella cryptocerci</name>
    <dbReference type="NCBI Taxonomy" id="2506420"/>
    <lineage>
        <taxon>Bacteria</taxon>
        <taxon>Bacillati</taxon>
        <taxon>Bacillota</taxon>
        <taxon>Bacilli</taxon>
        <taxon>Lactobacillales</taxon>
        <taxon>Lactobacillaceae</taxon>
        <taxon>Periweissella</taxon>
    </lineage>
</organism>
<dbReference type="Pfam" id="PF13242">
    <property type="entry name" value="Hydrolase_like"/>
    <property type="match status" value="1"/>
</dbReference>
<name>A0A4P6YRM1_9LACO</name>